<keyword evidence="2" id="KW-0853">WD repeat</keyword>
<dbReference type="SMART" id="SM00320">
    <property type="entry name" value="WD40"/>
    <property type="match status" value="2"/>
</dbReference>
<dbReference type="AlphaFoldDB" id="A0A8H5G0C6"/>
<dbReference type="Gene3D" id="2.130.10.10">
    <property type="entry name" value="YVTN repeat-like/Quinoprotein amine dehydrogenase"/>
    <property type="match status" value="1"/>
</dbReference>
<protein>
    <recommendedName>
        <fullName evidence="7">Small-subunit processome Utp12 domain-containing protein</fullName>
    </recommendedName>
</protein>
<evidence type="ECO:0000256" key="5">
    <source>
        <dbReference type="ARBA" id="ARBA00038335"/>
    </source>
</evidence>
<feature type="region of interest" description="Disordered" evidence="6">
    <location>
        <begin position="489"/>
        <end position="519"/>
    </location>
</feature>
<dbReference type="GO" id="GO:0000462">
    <property type="term" value="P:maturation of SSU-rRNA from tricistronic rRNA transcript (SSU-rRNA, 5.8S rRNA, LSU-rRNA)"/>
    <property type="evidence" value="ECO:0007669"/>
    <property type="project" value="TreeGrafter"/>
</dbReference>
<feature type="region of interest" description="Disordered" evidence="6">
    <location>
        <begin position="1"/>
        <end position="20"/>
    </location>
</feature>
<evidence type="ECO:0000259" key="7">
    <source>
        <dbReference type="Pfam" id="PF04003"/>
    </source>
</evidence>
<comment type="subcellular location">
    <subcellularLocation>
        <location evidence="1">Nucleus</location>
    </subcellularLocation>
</comment>
<feature type="region of interest" description="Disordered" evidence="6">
    <location>
        <begin position="709"/>
        <end position="771"/>
    </location>
</feature>
<accession>A0A8H5G0C6</accession>
<evidence type="ECO:0000256" key="6">
    <source>
        <dbReference type="SAM" id="MobiDB-lite"/>
    </source>
</evidence>
<dbReference type="InterPro" id="IPR019775">
    <property type="entry name" value="WD40_repeat_CS"/>
</dbReference>
<dbReference type="GO" id="GO:0032040">
    <property type="term" value="C:small-subunit processome"/>
    <property type="evidence" value="ECO:0007669"/>
    <property type="project" value="UniProtKB-ARBA"/>
</dbReference>
<comment type="similarity">
    <text evidence="5">Belongs to the UTP5 family.</text>
</comment>
<proteinExistence type="inferred from homology"/>
<evidence type="ECO:0000313" key="8">
    <source>
        <dbReference type="EMBL" id="KAF5355679.1"/>
    </source>
</evidence>
<dbReference type="EMBL" id="JAACJO010000007">
    <property type="protein sequence ID" value="KAF5355679.1"/>
    <property type="molecule type" value="Genomic_DNA"/>
</dbReference>
<name>A0A8H5G0C6_9AGAR</name>
<keyword evidence="4" id="KW-0539">Nucleus</keyword>
<dbReference type="SUPFAM" id="SSF50978">
    <property type="entry name" value="WD40 repeat-like"/>
    <property type="match status" value="1"/>
</dbReference>
<dbReference type="InterPro" id="IPR015943">
    <property type="entry name" value="WD40/YVTN_repeat-like_dom_sf"/>
</dbReference>
<evidence type="ECO:0000256" key="1">
    <source>
        <dbReference type="ARBA" id="ARBA00004123"/>
    </source>
</evidence>
<organism evidence="8 9">
    <name type="scientific">Leucocoprinus leucothites</name>
    <dbReference type="NCBI Taxonomy" id="201217"/>
    <lineage>
        <taxon>Eukaryota</taxon>
        <taxon>Fungi</taxon>
        <taxon>Dikarya</taxon>
        <taxon>Basidiomycota</taxon>
        <taxon>Agaricomycotina</taxon>
        <taxon>Agaricomycetes</taxon>
        <taxon>Agaricomycetidae</taxon>
        <taxon>Agaricales</taxon>
        <taxon>Agaricineae</taxon>
        <taxon>Agaricaceae</taxon>
        <taxon>Leucocoprinus</taxon>
    </lineage>
</organism>
<reference evidence="8 9" key="1">
    <citation type="journal article" date="2020" name="ISME J.">
        <title>Uncovering the hidden diversity of litter-decomposition mechanisms in mushroom-forming fungi.</title>
        <authorList>
            <person name="Floudas D."/>
            <person name="Bentzer J."/>
            <person name="Ahren D."/>
            <person name="Johansson T."/>
            <person name="Persson P."/>
            <person name="Tunlid A."/>
        </authorList>
    </citation>
    <scope>NUCLEOTIDE SEQUENCE [LARGE SCALE GENOMIC DNA]</scope>
    <source>
        <strain evidence="8 9">CBS 146.42</strain>
    </source>
</reference>
<dbReference type="InterPro" id="IPR001680">
    <property type="entry name" value="WD40_rpt"/>
</dbReference>
<dbReference type="InterPro" id="IPR007148">
    <property type="entry name" value="SSU_processome_Utp12"/>
</dbReference>
<dbReference type="InterPro" id="IPR052414">
    <property type="entry name" value="U3_snoRNA-assoc_WDR"/>
</dbReference>
<sequence>MAAAKRLRKTPKPPQGRPVSTALISQPAAEDNSTIYALSSFSSRGELFAYVSLAVDKHRLRVYNTTTGQAIADHIIDAARVSSVIWATLDLGRVDSTEGPQPSKKKRKKRDSIVTSEVPSKAAEMVVLGLRDGSILYFSPSHGRVLRTLSHSSSNSAIVALAAQTGHRRWLIWASGQDATLRLWDANKNEIVGSWKNDDRIPYAALTARMFEGEDRIDILAAGHNIRLLSSLGESEGVLPKKLVQLAELTGHASPVKSMKWDNTKKTPTRFISMAEMDRFLYVWDVPDSPDVDGTAAASIPLDSDARSFSLSNSPESSTPPVLLTLSASGKIALYPIPQQISLPSSSNRSPAKLPTLHPRSTIVLAPKRSSIPTPIIDASFVAGDRGKIRVARLIQGVRLVFTIICYLDEAGQFIENLQLEDVPEMSLGDIESLIPSKRYNESSIAVGSGVELGHDEGMDETTVRNIDGDLGVDLAELSLGQRLASVTDAGLHRSSESEDEGGSPTKSQSVRKKSKSELDVIPANSLTRTLIQALHSSDTKLIETCLAHSNADLIRNTVRRLPSQLAIPLLNACVERLGRGARAANMKGGGAGASAQRGMTLVTWIKTVLAVHTGHLMTVPDLVARLSGLHATLTARLALQESLLSLSGKLDMVLSQIEMRSSVAPAPLAPKNGRALSSSQKTTVKHYVEGESDASDDENTQMDVEVEIGDDEGSVENVELGWDSDDDEADDGDGDGDEDEENDSEGSDINEFIDDEAEEYSDEDDDEEDE</sequence>
<dbReference type="PANTHER" id="PTHR44267">
    <property type="entry name" value="WD REPEAT-CONTAINING PROTEIN 43"/>
    <property type="match status" value="1"/>
</dbReference>
<feature type="compositionally biased region" description="Acidic residues" evidence="6">
    <location>
        <begin position="723"/>
        <end position="771"/>
    </location>
</feature>
<evidence type="ECO:0000256" key="4">
    <source>
        <dbReference type="ARBA" id="ARBA00023242"/>
    </source>
</evidence>
<feature type="compositionally biased region" description="Basic residues" evidence="6">
    <location>
        <begin position="1"/>
        <end position="11"/>
    </location>
</feature>
<evidence type="ECO:0000256" key="3">
    <source>
        <dbReference type="ARBA" id="ARBA00022737"/>
    </source>
</evidence>
<comment type="caution">
    <text evidence="8">The sequence shown here is derived from an EMBL/GenBank/DDBJ whole genome shotgun (WGS) entry which is preliminary data.</text>
</comment>
<dbReference type="Proteomes" id="UP000559027">
    <property type="component" value="Unassembled WGS sequence"/>
</dbReference>
<gene>
    <name evidence="8" type="ORF">D9756_004005</name>
</gene>
<keyword evidence="9" id="KW-1185">Reference proteome</keyword>
<dbReference type="InterPro" id="IPR036322">
    <property type="entry name" value="WD40_repeat_dom_sf"/>
</dbReference>
<dbReference type="PANTHER" id="PTHR44267:SF1">
    <property type="entry name" value="WD REPEAT-CONTAINING PROTEIN 43"/>
    <property type="match status" value="1"/>
</dbReference>
<keyword evidence="3" id="KW-0677">Repeat</keyword>
<feature type="domain" description="Small-subunit processome Utp12" evidence="7">
    <location>
        <begin position="539"/>
        <end position="656"/>
    </location>
</feature>
<dbReference type="OrthoDB" id="30195at2759"/>
<dbReference type="Pfam" id="PF04003">
    <property type="entry name" value="Utp12"/>
    <property type="match status" value="1"/>
</dbReference>
<dbReference type="PROSITE" id="PS00678">
    <property type="entry name" value="WD_REPEATS_1"/>
    <property type="match status" value="1"/>
</dbReference>
<evidence type="ECO:0000313" key="9">
    <source>
        <dbReference type="Proteomes" id="UP000559027"/>
    </source>
</evidence>
<evidence type="ECO:0000256" key="2">
    <source>
        <dbReference type="ARBA" id="ARBA00022574"/>
    </source>
</evidence>